<organism evidence="1">
    <name type="scientific">virus sp. ctML55</name>
    <dbReference type="NCBI Taxonomy" id="2827627"/>
    <lineage>
        <taxon>Viruses</taxon>
    </lineage>
</organism>
<dbReference type="Pfam" id="PF18907">
    <property type="entry name" value="DUF5662"/>
    <property type="match status" value="1"/>
</dbReference>
<name>A0A8S5RI85_9VIRU</name>
<sequence>MTRIFKHLIRIIKHKYWVARYCFQLGLYWQGIVHDWSKFSYTEFSRSIKYWDDTISPLANEKNIHGYSETFLHHRGRNPHHYEYWVHSLDEGGVPAKMPRKYALELVCDYLAAGRTYNKDFTYGSEYNWWIKFLSSPRAIHPETKDFVTKCFRHLSAGGNIKYLLKIDYE</sequence>
<proteinExistence type="predicted"/>
<evidence type="ECO:0000313" key="1">
    <source>
        <dbReference type="EMBL" id="DAE31087.1"/>
    </source>
</evidence>
<dbReference type="EMBL" id="BK059105">
    <property type="protein sequence ID" value="DAE31087.1"/>
    <property type="molecule type" value="Genomic_DNA"/>
</dbReference>
<evidence type="ECO:0008006" key="2">
    <source>
        <dbReference type="Google" id="ProtNLM"/>
    </source>
</evidence>
<protein>
    <recommendedName>
        <fullName evidence="2">Catalase</fullName>
    </recommendedName>
</protein>
<accession>A0A8S5RI85</accession>
<reference evidence="1" key="1">
    <citation type="journal article" date="2021" name="Proc. Natl. Acad. Sci. U.S.A.">
        <title>A Catalog of Tens of Thousands of Viruses from Human Metagenomes Reveals Hidden Associations with Chronic Diseases.</title>
        <authorList>
            <person name="Tisza M.J."/>
            <person name="Buck C.B."/>
        </authorList>
    </citation>
    <scope>NUCLEOTIDE SEQUENCE</scope>
    <source>
        <strain evidence="1">CtML55</strain>
    </source>
</reference>
<dbReference type="InterPro" id="IPR043721">
    <property type="entry name" value="DUF5662"/>
</dbReference>